<keyword evidence="2" id="KW-1185">Reference proteome</keyword>
<dbReference type="AlphaFoldDB" id="A0AAV7HJ61"/>
<dbReference type="Proteomes" id="UP000775213">
    <property type="component" value="Unassembled WGS sequence"/>
</dbReference>
<organism evidence="1 2">
    <name type="scientific">Dendrobium chrysotoxum</name>
    <name type="common">Orchid</name>
    <dbReference type="NCBI Taxonomy" id="161865"/>
    <lineage>
        <taxon>Eukaryota</taxon>
        <taxon>Viridiplantae</taxon>
        <taxon>Streptophyta</taxon>
        <taxon>Embryophyta</taxon>
        <taxon>Tracheophyta</taxon>
        <taxon>Spermatophyta</taxon>
        <taxon>Magnoliopsida</taxon>
        <taxon>Liliopsida</taxon>
        <taxon>Asparagales</taxon>
        <taxon>Orchidaceae</taxon>
        <taxon>Epidendroideae</taxon>
        <taxon>Malaxideae</taxon>
        <taxon>Dendrobiinae</taxon>
        <taxon>Dendrobium</taxon>
    </lineage>
</organism>
<proteinExistence type="predicted"/>
<evidence type="ECO:0000313" key="1">
    <source>
        <dbReference type="EMBL" id="KAH0468219.1"/>
    </source>
</evidence>
<reference evidence="1 2" key="1">
    <citation type="journal article" date="2021" name="Hortic Res">
        <title>Chromosome-scale assembly of the Dendrobium chrysotoxum genome enhances the understanding of orchid evolution.</title>
        <authorList>
            <person name="Zhang Y."/>
            <person name="Zhang G.Q."/>
            <person name="Zhang D."/>
            <person name="Liu X.D."/>
            <person name="Xu X.Y."/>
            <person name="Sun W.H."/>
            <person name="Yu X."/>
            <person name="Zhu X."/>
            <person name="Wang Z.W."/>
            <person name="Zhao X."/>
            <person name="Zhong W.Y."/>
            <person name="Chen H."/>
            <person name="Yin W.L."/>
            <person name="Huang T."/>
            <person name="Niu S.C."/>
            <person name="Liu Z.J."/>
        </authorList>
    </citation>
    <scope>NUCLEOTIDE SEQUENCE [LARGE SCALE GENOMIC DNA]</scope>
    <source>
        <strain evidence="1">Lindl</strain>
    </source>
</reference>
<name>A0AAV7HJ61_DENCH</name>
<protein>
    <submittedName>
        <fullName evidence="1">Uncharacterized protein</fullName>
    </submittedName>
</protein>
<dbReference type="EMBL" id="JAGFBR010000004">
    <property type="protein sequence ID" value="KAH0468219.1"/>
    <property type="molecule type" value="Genomic_DNA"/>
</dbReference>
<comment type="caution">
    <text evidence="1">The sequence shown here is derived from an EMBL/GenBank/DDBJ whole genome shotgun (WGS) entry which is preliminary data.</text>
</comment>
<gene>
    <name evidence="1" type="ORF">IEQ34_003252</name>
</gene>
<evidence type="ECO:0000313" key="2">
    <source>
        <dbReference type="Proteomes" id="UP000775213"/>
    </source>
</evidence>
<accession>A0AAV7HJ61</accession>
<sequence>MGHVSSVRRQQEMIQSCELLAEDGLTLEDGNMEANERVFSMVMGPEHPGRVRIQGTNEGRSSGRNNLSQLVNLKEEVNSLCAEMRAFMQQFQMQHPPTGSSQTLFLQLSMISLLDYSELRI</sequence>